<dbReference type="PROSITE" id="PS50914">
    <property type="entry name" value="BON"/>
    <property type="match status" value="3"/>
</dbReference>
<dbReference type="EMBL" id="FQUQ01000002">
    <property type="protein sequence ID" value="SHF40045.1"/>
    <property type="molecule type" value="Genomic_DNA"/>
</dbReference>
<keyword evidence="4" id="KW-1185">Reference proteome</keyword>
<dbReference type="InterPro" id="IPR014004">
    <property type="entry name" value="Transpt-assoc_nodulatn_dom_bac"/>
</dbReference>
<dbReference type="PANTHER" id="PTHR34606">
    <property type="entry name" value="BON DOMAIN-CONTAINING PROTEIN"/>
    <property type="match status" value="1"/>
</dbReference>
<feature type="domain" description="BON" evidence="2">
    <location>
        <begin position="3"/>
        <end position="71"/>
    </location>
</feature>
<dbReference type="AlphaFoldDB" id="A0A1M5BC96"/>
<feature type="domain" description="BON" evidence="2">
    <location>
        <begin position="149"/>
        <end position="217"/>
    </location>
</feature>
<reference evidence="4" key="1">
    <citation type="submission" date="2016-11" db="EMBL/GenBank/DDBJ databases">
        <authorList>
            <person name="Varghese N."/>
            <person name="Submissions S."/>
        </authorList>
    </citation>
    <scope>NUCLEOTIDE SEQUENCE [LARGE SCALE GENOMIC DNA]</scope>
    <source>
        <strain evidence="4">DSM 16990</strain>
    </source>
</reference>
<feature type="domain" description="BON" evidence="2">
    <location>
        <begin position="78"/>
        <end position="146"/>
    </location>
</feature>
<dbReference type="RefSeq" id="WP_073231422.1">
    <property type="nucleotide sequence ID" value="NZ_FQUQ01000002.1"/>
</dbReference>
<sequence length="224" mass="24696">MKSDAQIQKDVMAEIKWQPELNASEIGVACKNGVVTLSGQVDNYHQKITAEKAAKRVTGVKIVAEDIQVGMSPVGEKTDAEIAALVLTALKWNSAVQEEKIKIKVENGFVKLEGEAEWEYQRSQAKKAIEFLPGVKMVFNLITLKPKTRVQDIQKKITAAFQRSASIDSKAITIEVTGDKVVLRGKVRSFAEREDAEQAAWAAPGIVDVESKLEIDIPEPAFYN</sequence>
<keyword evidence="1" id="KW-0732">Signal</keyword>
<dbReference type="SMART" id="SM00749">
    <property type="entry name" value="BON"/>
    <property type="match status" value="3"/>
</dbReference>
<dbReference type="STRING" id="288992.SAMN04488522_1021127"/>
<dbReference type="Gene3D" id="3.30.1340.30">
    <property type="match status" value="3"/>
</dbReference>
<organism evidence="3 4">
    <name type="scientific">Pedobacter caeni</name>
    <dbReference type="NCBI Taxonomy" id="288992"/>
    <lineage>
        <taxon>Bacteria</taxon>
        <taxon>Pseudomonadati</taxon>
        <taxon>Bacteroidota</taxon>
        <taxon>Sphingobacteriia</taxon>
        <taxon>Sphingobacteriales</taxon>
        <taxon>Sphingobacteriaceae</taxon>
        <taxon>Pedobacter</taxon>
    </lineage>
</organism>
<dbReference type="InterPro" id="IPR051686">
    <property type="entry name" value="Lipoprotein_DolP"/>
</dbReference>
<evidence type="ECO:0000256" key="1">
    <source>
        <dbReference type="ARBA" id="ARBA00022729"/>
    </source>
</evidence>
<gene>
    <name evidence="3" type="ORF">SAMN04488522_1021127</name>
</gene>
<name>A0A1M5BC96_9SPHI</name>
<dbReference type="InterPro" id="IPR007055">
    <property type="entry name" value="BON_dom"/>
</dbReference>
<evidence type="ECO:0000313" key="3">
    <source>
        <dbReference type="EMBL" id="SHF40045.1"/>
    </source>
</evidence>
<dbReference type="Pfam" id="PF04972">
    <property type="entry name" value="BON"/>
    <property type="match status" value="3"/>
</dbReference>
<evidence type="ECO:0000259" key="2">
    <source>
        <dbReference type="PROSITE" id="PS50914"/>
    </source>
</evidence>
<proteinExistence type="predicted"/>
<protein>
    <submittedName>
        <fullName evidence="3">Osmotically-inducible protein OsmY, contains BON domain</fullName>
    </submittedName>
</protein>
<dbReference type="PANTHER" id="PTHR34606:SF4">
    <property type="entry name" value="OUTER MEMBRANE LIPOPROTEIN DOLP"/>
    <property type="match status" value="1"/>
</dbReference>
<evidence type="ECO:0000313" key="4">
    <source>
        <dbReference type="Proteomes" id="UP000184287"/>
    </source>
</evidence>
<accession>A0A1M5BC96</accession>
<dbReference type="Proteomes" id="UP000184287">
    <property type="component" value="Unassembled WGS sequence"/>
</dbReference>
<dbReference type="OrthoDB" id="870892at2"/>